<dbReference type="Proteomes" id="UP000750711">
    <property type="component" value="Unassembled WGS sequence"/>
</dbReference>
<accession>A0A9P8RR76</accession>
<keyword evidence="4" id="KW-1185">Reference proteome</keyword>
<dbReference type="SUPFAM" id="SSF52309">
    <property type="entry name" value="N-(deoxy)ribosyltransferase-like"/>
    <property type="match status" value="1"/>
</dbReference>
<dbReference type="Pfam" id="PF23865">
    <property type="entry name" value="DUF7223"/>
    <property type="match status" value="2"/>
</dbReference>
<dbReference type="Pfam" id="PF22974">
    <property type="entry name" value="DUF7029"/>
    <property type="match status" value="1"/>
</dbReference>
<reference evidence="3" key="1">
    <citation type="submission" date="2021-03" db="EMBL/GenBank/DDBJ databases">
        <title>Comparative genomics and phylogenomic investigation of the class Geoglossomycetes provide insights into ecological specialization and systematics.</title>
        <authorList>
            <person name="Melie T."/>
            <person name="Pirro S."/>
            <person name="Miller A.N."/>
            <person name="Quandt A."/>
        </authorList>
    </citation>
    <scope>NUCLEOTIDE SEQUENCE</scope>
    <source>
        <strain evidence="3">CAQ_001_2017</strain>
    </source>
</reference>
<evidence type="ECO:0000259" key="1">
    <source>
        <dbReference type="Pfam" id="PF22974"/>
    </source>
</evidence>
<dbReference type="InterPro" id="IPR054293">
    <property type="entry name" value="DUF7029"/>
</dbReference>
<dbReference type="InterPro" id="IPR055647">
    <property type="entry name" value="DUF7223"/>
</dbReference>
<comment type="caution">
    <text evidence="3">The sequence shown here is derived from an EMBL/GenBank/DDBJ whole genome shotgun (WGS) entry which is preliminary data.</text>
</comment>
<evidence type="ECO:0000259" key="2">
    <source>
        <dbReference type="Pfam" id="PF23865"/>
    </source>
</evidence>
<gene>
    <name evidence="3" type="ORF">GP486_002989</name>
</gene>
<dbReference type="EMBL" id="JAGHQM010000371">
    <property type="protein sequence ID" value="KAH0562315.1"/>
    <property type="molecule type" value="Genomic_DNA"/>
</dbReference>
<sequence length="622" mass="67616">MTMSAAEGEKILSMERFGYFIESVTCGYGDMTLKFKSKDSFQYAMKQWEWADEKKENKFIMVANHDGCGPAGQRQPYYITGSRKNEQELTAILDAGQTTWKTVAQFFDLDFGTIPPGAVSNGYIAPRDITWDPSVTLDLHSDFSADIFSTNINGVNLGLKCSKCGTDGKLALAGHVSVSFGGVTALSLSAKPQNVQAFLEVAVTAGGSLTPPFDWKKKLGSVTIAGFEVADIITVGGTLDFNLGFHMSSWTAQATVSTGVIATLPNSATLTIDFKNPGNSQSSGWIPTFSSIPVGVSGSVSADFQAYAEPALNIGLSVLGGSNQFVSLRQHEDYIWCRKLTNDEHLGVGYEVGLDLKLPEIDATLAALASTFGVCDSTKVTGVQFQSTIGVDLSIVAVFTADRAHPIFQKTLFVECPPLFSGQLIPYYGRHPNMTIFKQKNSVPFVNLCLPVGPDEPPTPTTLPKIPPTDGVSPETCKKYMDAPPAGRTLFYSGYVLDLAREYARNNSYALLEQLMRYSPPENLQGRDRIVFWLNCSQALAELTTGNTQCLINTDYPPGEAWKGYEFPALKKNTKVPTVFKINSKTLKIKVLWPCGDPNASDLDCPANVENKRGLLEARDFG</sequence>
<protein>
    <submittedName>
        <fullName evidence="3">Uncharacterized protein</fullName>
    </submittedName>
</protein>
<dbReference type="AlphaFoldDB" id="A0A9P8RR76"/>
<name>A0A9P8RR76_9PEZI</name>
<evidence type="ECO:0000313" key="3">
    <source>
        <dbReference type="EMBL" id="KAH0562315.1"/>
    </source>
</evidence>
<proteinExistence type="predicted"/>
<feature type="domain" description="DUF7223" evidence="2">
    <location>
        <begin position="137"/>
        <end position="320"/>
    </location>
</feature>
<evidence type="ECO:0000313" key="4">
    <source>
        <dbReference type="Proteomes" id="UP000750711"/>
    </source>
</evidence>
<feature type="domain" description="DUF7029" evidence="1">
    <location>
        <begin position="6"/>
        <end position="107"/>
    </location>
</feature>
<organism evidence="3 4">
    <name type="scientific">Trichoglossum hirsutum</name>
    <dbReference type="NCBI Taxonomy" id="265104"/>
    <lineage>
        <taxon>Eukaryota</taxon>
        <taxon>Fungi</taxon>
        <taxon>Dikarya</taxon>
        <taxon>Ascomycota</taxon>
        <taxon>Pezizomycotina</taxon>
        <taxon>Geoglossomycetes</taxon>
        <taxon>Geoglossales</taxon>
        <taxon>Geoglossaceae</taxon>
        <taxon>Trichoglossum</taxon>
    </lineage>
</organism>
<feature type="domain" description="DUF7223" evidence="2">
    <location>
        <begin position="345"/>
        <end position="421"/>
    </location>
</feature>